<dbReference type="Proteomes" id="UP001596505">
    <property type="component" value="Unassembled WGS sequence"/>
</dbReference>
<organism evidence="2 3">
    <name type="scientific">Scopulibacillus cellulosilyticus</name>
    <dbReference type="NCBI Taxonomy" id="2665665"/>
    <lineage>
        <taxon>Bacteria</taxon>
        <taxon>Bacillati</taxon>
        <taxon>Bacillota</taxon>
        <taxon>Bacilli</taxon>
        <taxon>Bacillales</taxon>
        <taxon>Sporolactobacillaceae</taxon>
        <taxon>Scopulibacillus</taxon>
    </lineage>
</organism>
<comment type="caution">
    <text evidence="2">The sequence shown here is derived from an EMBL/GenBank/DDBJ whole genome shotgun (WGS) entry which is preliminary data.</text>
</comment>
<dbReference type="Pfam" id="PF11755">
    <property type="entry name" value="DUF3311"/>
    <property type="match status" value="1"/>
</dbReference>
<gene>
    <name evidence="2" type="ORF">ACFQRG_04885</name>
</gene>
<feature type="transmembrane region" description="Helical" evidence="1">
    <location>
        <begin position="7"/>
        <end position="28"/>
    </location>
</feature>
<name>A0ABW2PX69_9BACL</name>
<reference evidence="3" key="1">
    <citation type="journal article" date="2019" name="Int. J. Syst. Evol. Microbiol.">
        <title>The Global Catalogue of Microorganisms (GCM) 10K type strain sequencing project: providing services to taxonomists for standard genome sequencing and annotation.</title>
        <authorList>
            <consortium name="The Broad Institute Genomics Platform"/>
            <consortium name="The Broad Institute Genome Sequencing Center for Infectious Disease"/>
            <person name="Wu L."/>
            <person name="Ma J."/>
        </authorList>
    </citation>
    <scope>NUCLEOTIDE SEQUENCE [LARGE SCALE GENOMIC DNA]</scope>
    <source>
        <strain evidence="3">CGMCC 1.16305</strain>
    </source>
</reference>
<keyword evidence="1" id="KW-1133">Transmembrane helix</keyword>
<dbReference type="EMBL" id="JBHTCO010000004">
    <property type="protein sequence ID" value="MFC7392310.1"/>
    <property type="molecule type" value="Genomic_DNA"/>
</dbReference>
<evidence type="ECO:0000256" key="1">
    <source>
        <dbReference type="SAM" id="Phobius"/>
    </source>
</evidence>
<dbReference type="InterPro" id="IPR021741">
    <property type="entry name" value="DUF3311"/>
</dbReference>
<keyword evidence="1" id="KW-0812">Transmembrane</keyword>
<keyword evidence="1" id="KW-0472">Membrane</keyword>
<feature type="transmembrane region" description="Helical" evidence="1">
    <location>
        <begin position="40"/>
        <end position="62"/>
    </location>
</feature>
<evidence type="ECO:0000313" key="3">
    <source>
        <dbReference type="Proteomes" id="UP001596505"/>
    </source>
</evidence>
<evidence type="ECO:0000313" key="2">
    <source>
        <dbReference type="EMBL" id="MFC7392310.1"/>
    </source>
</evidence>
<protein>
    <submittedName>
        <fullName evidence="2">DUF3311 domain-containing protein</fullName>
    </submittedName>
</protein>
<dbReference type="RefSeq" id="WP_380964314.1">
    <property type="nucleotide sequence ID" value="NZ_JBHTCO010000004.1"/>
</dbReference>
<sequence length="76" mass="8854">MSFRQVASVIIGIVIPFIAVVGMLPFIGRLDVHVFGIPFLYFWMFMWFPLTSVCLWICWFAFDKPRFKESAKGSDE</sequence>
<proteinExistence type="predicted"/>
<accession>A0ABW2PX69</accession>
<keyword evidence="3" id="KW-1185">Reference proteome</keyword>